<name>A0A0F9WIY6_9ZZZZ</name>
<protein>
    <submittedName>
        <fullName evidence="2">Uncharacterized protein</fullName>
    </submittedName>
</protein>
<proteinExistence type="predicted"/>
<reference evidence="2" key="1">
    <citation type="journal article" date="2015" name="Nature">
        <title>Complex archaea that bridge the gap between prokaryotes and eukaryotes.</title>
        <authorList>
            <person name="Spang A."/>
            <person name="Saw J.H."/>
            <person name="Jorgensen S.L."/>
            <person name="Zaremba-Niedzwiedzka K."/>
            <person name="Martijn J."/>
            <person name="Lind A.E."/>
            <person name="van Eijk R."/>
            <person name="Schleper C."/>
            <person name="Guy L."/>
            <person name="Ettema T.J."/>
        </authorList>
    </citation>
    <scope>NUCLEOTIDE SEQUENCE</scope>
</reference>
<dbReference type="EMBL" id="LAZR01000001">
    <property type="protein sequence ID" value="KKO12508.1"/>
    <property type="molecule type" value="Genomic_DNA"/>
</dbReference>
<comment type="caution">
    <text evidence="2">The sequence shown here is derived from an EMBL/GenBank/DDBJ whole genome shotgun (WGS) entry which is preliminary data.</text>
</comment>
<keyword evidence="1" id="KW-1133">Transmembrane helix</keyword>
<keyword evidence="1" id="KW-0472">Membrane</keyword>
<feature type="transmembrane region" description="Helical" evidence="1">
    <location>
        <begin position="18"/>
        <end position="40"/>
    </location>
</feature>
<keyword evidence="1" id="KW-0812">Transmembrane</keyword>
<sequence>MCELLVHRAALVARGLRLLVSATMVVLLTGCLGTVVGTAVDVTLEVAKVPFKVAGAAIDVANGDDEDKDDK</sequence>
<accession>A0A0F9WIY6</accession>
<gene>
    <name evidence="2" type="ORF">LCGC14_0005230</name>
</gene>
<dbReference type="AlphaFoldDB" id="A0A0F9WIY6"/>
<evidence type="ECO:0000256" key="1">
    <source>
        <dbReference type="SAM" id="Phobius"/>
    </source>
</evidence>
<organism evidence="2">
    <name type="scientific">marine sediment metagenome</name>
    <dbReference type="NCBI Taxonomy" id="412755"/>
    <lineage>
        <taxon>unclassified sequences</taxon>
        <taxon>metagenomes</taxon>
        <taxon>ecological metagenomes</taxon>
    </lineage>
</organism>
<evidence type="ECO:0000313" key="2">
    <source>
        <dbReference type="EMBL" id="KKO12508.1"/>
    </source>
</evidence>